<dbReference type="EMBL" id="UINC01229349">
    <property type="protein sequence ID" value="SVE61026.1"/>
    <property type="molecule type" value="Genomic_DNA"/>
</dbReference>
<sequence length="113" mass="12713">MLPHHGLYWSLMWTIVFEYNPPGVYLFETQLALMLRLVTRSITLLTAYSSLIISSQVCDHHAMIAWRCMSVISAGRCRPAVPLIDTWLYGRDPAVTHIDPAVTSIDPAVRSQG</sequence>
<organism evidence="1">
    <name type="scientific">marine metagenome</name>
    <dbReference type="NCBI Taxonomy" id="408172"/>
    <lineage>
        <taxon>unclassified sequences</taxon>
        <taxon>metagenomes</taxon>
        <taxon>ecological metagenomes</taxon>
    </lineage>
</organism>
<accession>A0A383EVU2</accession>
<reference evidence="1" key="1">
    <citation type="submission" date="2018-05" db="EMBL/GenBank/DDBJ databases">
        <authorList>
            <person name="Lanie J.A."/>
            <person name="Ng W.-L."/>
            <person name="Kazmierczak K.M."/>
            <person name="Andrzejewski T.M."/>
            <person name="Davidsen T.M."/>
            <person name="Wayne K.J."/>
            <person name="Tettelin H."/>
            <person name="Glass J.I."/>
            <person name="Rusch D."/>
            <person name="Podicherti R."/>
            <person name="Tsui H.-C.T."/>
            <person name="Winkler M.E."/>
        </authorList>
    </citation>
    <scope>NUCLEOTIDE SEQUENCE</scope>
</reference>
<proteinExistence type="predicted"/>
<protein>
    <submittedName>
        <fullName evidence="1">Uncharacterized protein</fullName>
    </submittedName>
</protein>
<gene>
    <name evidence="1" type="ORF">METZ01_LOCUS513880</name>
</gene>
<dbReference type="AlphaFoldDB" id="A0A383EVU2"/>
<evidence type="ECO:0000313" key="1">
    <source>
        <dbReference type="EMBL" id="SVE61026.1"/>
    </source>
</evidence>
<name>A0A383EVU2_9ZZZZ</name>